<dbReference type="Pfam" id="PF00496">
    <property type="entry name" value="SBP_bac_5"/>
    <property type="match status" value="1"/>
</dbReference>
<gene>
    <name evidence="5" type="ORF">ABII15_32355</name>
</gene>
<dbReference type="PANTHER" id="PTHR30290:SF9">
    <property type="entry name" value="OLIGOPEPTIDE-BINDING PROTEIN APPA"/>
    <property type="match status" value="1"/>
</dbReference>
<dbReference type="GO" id="GO:0043190">
    <property type="term" value="C:ATP-binding cassette (ABC) transporter complex"/>
    <property type="evidence" value="ECO:0007669"/>
    <property type="project" value="InterPro"/>
</dbReference>
<dbReference type="PANTHER" id="PTHR30290">
    <property type="entry name" value="PERIPLASMIC BINDING COMPONENT OF ABC TRANSPORTER"/>
    <property type="match status" value="1"/>
</dbReference>
<dbReference type="SUPFAM" id="SSF53850">
    <property type="entry name" value="Periplasmic binding protein-like II"/>
    <property type="match status" value="1"/>
</dbReference>
<dbReference type="InterPro" id="IPR000914">
    <property type="entry name" value="SBP_5_dom"/>
</dbReference>
<keyword evidence="3" id="KW-0732">Signal</keyword>
<dbReference type="Gene3D" id="3.10.105.10">
    <property type="entry name" value="Dipeptide-binding Protein, Domain 3"/>
    <property type="match status" value="1"/>
</dbReference>
<dbReference type="InterPro" id="IPR039424">
    <property type="entry name" value="SBP_5"/>
</dbReference>
<dbReference type="PROSITE" id="PS51318">
    <property type="entry name" value="TAT"/>
    <property type="match status" value="1"/>
</dbReference>
<dbReference type="Gene3D" id="3.40.190.10">
    <property type="entry name" value="Periplasmic binding protein-like II"/>
    <property type="match status" value="1"/>
</dbReference>
<evidence type="ECO:0000259" key="4">
    <source>
        <dbReference type="Pfam" id="PF00496"/>
    </source>
</evidence>
<dbReference type="PIRSF" id="PIRSF002741">
    <property type="entry name" value="MppA"/>
    <property type="match status" value="1"/>
</dbReference>
<dbReference type="RefSeq" id="WP_353945821.1">
    <property type="nucleotide sequence ID" value="NZ_CP159534.1"/>
</dbReference>
<dbReference type="InterPro" id="IPR030678">
    <property type="entry name" value="Peptide/Ni-bd"/>
</dbReference>
<evidence type="ECO:0000256" key="2">
    <source>
        <dbReference type="ARBA" id="ARBA00022448"/>
    </source>
</evidence>
<dbReference type="AlphaFoldDB" id="A0AAU8J2C5"/>
<evidence type="ECO:0000256" key="3">
    <source>
        <dbReference type="ARBA" id="ARBA00022729"/>
    </source>
</evidence>
<dbReference type="GO" id="GO:0015833">
    <property type="term" value="P:peptide transport"/>
    <property type="evidence" value="ECO:0007669"/>
    <property type="project" value="TreeGrafter"/>
</dbReference>
<dbReference type="CDD" id="cd00995">
    <property type="entry name" value="PBP2_NikA_DppA_OppA_like"/>
    <property type="match status" value="1"/>
</dbReference>
<evidence type="ECO:0000256" key="1">
    <source>
        <dbReference type="ARBA" id="ARBA00005695"/>
    </source>
</evidence>
<sequence>MNSEAGGRFSRRGVLRMTGAGAGVLAASMVISACSPQRKDGGAGGTAARGTDKPIETLTLALPSSLSSLDISREAGILNYLVAALVQESLLAVSPTGELEPALAESWKQPDAKTYVYTLRTGATFSDGAEVTTDDVIASIEAARAEGSALAYAWANVASVKATGDREITIGLKSADAAFAWTPTPGTLLISSKAFLAKNKGKVGTAKTLLLGTGAFKVTSFVPDDHVQLERNDAWWGSAPSARSLKLSFVPDAGTRLVAMKSGSVDGALNLPSDEARSWESTAEVTYTGDRSVVALAFDTAKAPFDDVHVRRAFAYAADRSGMVRGILHGKAEVASTLVSPQMWGDLLDEGKVKRGYAALPAFDHSIKAAKAELAKSRHKDGFSLDLSYPNSGPQLGKAALALADALGELGITLKVKEVTLEQWIADLVPGKKPLQFLWYFPVTGDPAELTDSYLASAASATNLPHYKNADVDDALARAKTETDKAERGRLLLGALQDAAADLPYLPLWWAQTATALAKEYVLEEPGAFALVGPWAARVKKTA</sequence>
<comment type="similarity">
    <text evidence="1">Belongs to the bacterial solute-binding protein 5 family.</text>
</comment>
<organism evidence="5">
    <name type="scientific">Streptomyces tabacisoli</name>
    <dbReference type="NCBI Taxonomy" id="3156398"/>
    <lineage>
        <taxon>Bacteria</taxon>
        <taxon>Bacillati</taxon>
        <taxon>Actinomycetota</taxon>
        <taxon>Actinomycetes</taxon>
        <taxon>Kitasatosporales</taxon>
        <taxon>Streptomycetaceae</taxon>
        <taxon>Streptomyces</taxon>
    </lineage>
</organism>
<dbReference type="GO" id="GO:1904680">
    <property type="term" value="F:peptide transmembrane transporter activity"/>
    <property type="evidence" value="ECO:0007669"/>
    <property type="project" value="TreeGrafter"/>
</dbReference>
<dbReference type="Gene3D" id="3.90.76.10">
    <property type="entry name" value="Dipeptide-binding Protein, Domain 1"/>
    <property type="match status" value="1"/>
</dbReference>
<accession>A0AAU8J2C5</accession>
<keyword evidence="2" id="KW-0813">Transport</keyword>
<name>A0AAU8J2C5_9ACTN</name>
<dbReference type="InterPro" id="IPR006311">
    <property type="entry name" value="TAT_signal"/>
</dbReference>
<dbReference type="GO" id="GO:0042597">
    <property type="term" value="C:periplasmic space"/>
    <property type="evidence" value="ECO:0007669"/>
    <property type="project" value="UniProtKB-ARBA"/>
</dbReference>
<dbReference type="KEGG" id="stac:ABII15_32355"/>
<protein>
    <submittedName>
        <fullName evidence="5">ABC transporter substrate-binding protein</fullName>
    </submittedName>
</protein>
<feature type="domain" description="Solute-binding protein family 5" evidence="4">
    <location>
        <begin position="98"/>
        <end position="459"/>
    </location>
</feature>
<dbReference type="EMBL" id="CP159534">
    <property type="protein sequence ID" value="XCJ74377.1"/>
    <property type="molecule type" value="Genomic_DNA"/>
</dbReference>
<reference evidence="5" key="1">
    <citation type="submission" date="2024-06" db="EMBL/GenBank/DDBJ databases">
        <title>Streptomyces sp. strain HUAS MG91 genome sequences.</title>
        <authorList>
            <person name="Mo P."/>
        </authorList>
    </citation>
    <scope>NUCLEOTIDE SEQUENCE</scope>
    <source>
        <strain evidence="5">HUAS MG91</strain>
    </source>
</reference>
<evidence type="ECO:0000313" key="5">
    <source>
        <dbReference type="EMBL" id="XCJ74377.1"/>
    </source>
</evidence>
<proteinExistence type="inferred from homology"/>